<sequence>MSRRQDLRILAAYANAPEQFPEGNVPIAYAAEKMGKDACFIRAGIEAGWLPIGYAFRKTGKSRTNYYISPKLFWEVTGILWRPEKGA</sequence>
<organism evidence="1">
    <name type="scientific">Siphoviridae sp. ctuvi3</name>
    <dbReference type="NCBI Taxonomy" id="2825718"/>
    <lineage>
        <taxon>Viruses</taxon>
        <taxon>Duplodnaviria</taxon>
        <taxon>Heunggongvirae</taxon>
        <taxon>Uroviricota</taxon>
        <taxon>Caudoviricetes</taxon>
    </lineage>
</organism>
<accession>A0A8S5TZL8</accession>
<reference evidence="1" key="1">
    <citation type="journal article" date="2021" name="Proc. Natl. Acad. Sci. U.S.A.">
        <title>A Catalog of Tens of Thousands of Viruses from Human Metagenomes Reveals Hidden Associations with Chronic Diseases.</title>
        <authorList>
            <person name="Tisza M.J."/>
            <person name="Buck C.B."/>
        </authorList>
    </citation>
    <scope>NUCLEOTIDE SEQUENCE</scope>
    <source>
        <strain evidence="1">Ctuvi3</strain>
    </source>
</reference>
<protein>
    <submittedName>
        <fullName evidence="1">Uncharacterized protein</fullName>
    </submittedName>
</protein>
<name>A0A8S5TZL8_9CAUD</name>
<proteinExistence type="predicted"/>
<evidence type="ECO:0000313" key="1">
    <source>
        <dbReference type="EMBL" id="DAF87653.1"/>
    </source>
</evidence>
<dbReference type="EMBL" id="BK015965">
    <property type="protein sequence ID" value="DAF87653.1"/>
    <property type="molecule type" value="Genomic_DNA"/>
</dbReference>